<dbReference type="Pfam" id="PF01458">
    <property type="entry name" value="SUFBD_core"/>
    <property type="match status" value="1"/>
</dbReference>
<name>A0ABY7TKZ8_9SPHN</name>
<dbReference type="InterPro" id="IPR055346">
    <property type="entry name" value="Fe-S_cluster_assembly_SufBD"/>
</dbReference>
<dbReference type="SUPFAM" id="SSF101960">
    <property type="entry name" value="Stabilizer of iron transporter SufD"/>
    <property type="match status" value="1"/>
</dbReference>
<accession>A0ABY7TKZ8</accession>
<dbReference type="EMBL" id="CP117411">
    <property type="protein sequence ID" value="WCT73708.1"/>
    <property type="molecule type" value="Genomic_DNA"/>
</dbReference>
<dbReference type="PANTHER" id="PTHR43575">
    <property type="entry name" value="PROTEIN ABCI7, CHLOROPLASTIC"/>
    <property type="match status" value="1"/>
</dbReference>
<dbReference type="RefSeq" id="WP_273688156.1">
    <property type="nucleotide sequence ID" value="NZ_CP117411.1"/>
</dbReference>
<feature type="domain" description="SUF system FeS cluster assembly SufBD core" evidence="1">
    <location>
        <begin position="122"/>
        <end position="335"/>
    </location>
</feature>
<evidence type="ECO:0000313" key="3">
    <source>
        <dbReference type="Proteomes" id="UP001220395"/>
    </source>
</evidence>
<proteinExistence type="predicted"/>
<gene>
    <name evidence="2" type="ORF">PQ455_00305</name>
</gene>
<dbReference type="Proteomes" id="UP001220395">
    <property type="component" value="Chromosome"/>
</dbReference>
<dbReference type="InterPro" id="IPR037284">
    <property type="entry name" value="SUF_FeS_clus_asmbl_SufBD_sf"/>
</dbReference>
<evidence type="ECO:0000259" key="1">
    <source>
        <dbReference type="Pfam" id="PF01458"/>
    </source>
</evidence>
<organism evidence="2 3">
    <name type="scientific">Sphingomonas naphthae</name>
    <dbReference type="NCBI Taxonomy" id="1813468"/>
    <lineage>
        <taxon>Bacteria</taxon>
        <taxon>Pseudomonadati</taxon>
        <taxon>Pseudomonadota</taxon>
        <taxon>Alphaproteobacteria</taxon>
        <taxon>Sphingomonadales</taxon>
        <taxon>Sphingomonadaceae</taxon>
        <taxon>Sphingomonas</taxon>
    </lineage>
</organism>
<sequence length="366" mass="38658">MSLTLPSTRDEAWRWFAPAAVEQAAALPAAPRPTSAADMFADVAGPRLVFFDGVYQPAESKPGPIAIESLAIDTAHPLGARAAKENGGGTGWRLMLDAQAAADPIQIVHWSSGGENHLPGEIVLAEDSAATVTETFVGRGWANRLTRIDLARSARLMRGVRLLHDEGFVSLRDEAQVATGASLVSTFLGHGTLGSRIDVAATLNGEGAFAEVGGALLATGQDRHEAAVVVRHAAPGGVSRQLWRLVAHDRGTVSAAARVEVARGAQRTDAEQSLRGLLLDRTATVNLKPELEIFADDVKCAHGATVGELDARALFYLASRGIPEGEARAMLTRAFAADAFARLPEGALAEGFADEADRWLDRVLAR</sequence>
<keyword evidence="3" id="KW-1185">Reference proteome</keyword>
<reference evidence="2 3" key="1">
    <citation type="submission" date="2023-02" db="EMBL/GenBank/DDBJ databases">
        <title>Genome sequence of Sphingomonas naphthae.</title>
        <authorList>
            <person name="Kim S."/>
            <person name="Heo J."/>
            <person name="Kwon S.-W."/>
        </authorList>
    </citation>
    <scope>NUCLEOTIDE SEQUENCE [LARGE SCALE GENOMIC DNA]</scope>
    <source>
        <strain evidence="2 3">KACC 18716</strain>
    </source>
</reference>
<dbReference type="InterPro" id="IPR000825">
    <property type="entry name" value="SUF_FeS_clus_asmbl_SufBD_core"/>
</dbReference>
<dbReference type="PANTHER" id="PTHR43575:SF1">
    <property type="entry name" value="PROTEIN ABCI7, CHLOROPLASTIC"/>
    <property type="match status" value="1"/>
</dbReference>
<evidence type="ECO:0000313" key="2">
    <source>
        <dbReference type="EMBL" id="WCT73708.1"/>
    </source>
</evidence>
<protein>
    <submittedName>
        <fullName evidence="2">SufD family Fe-S cluster assembly protein</fullName>
    </submittedName>
</protein>